<dbReference type="Pfam" id="PF00561">
    <property type="entry name" value="Abhydrolase_1"/>
    <property type="match status" value="1"/>
</dbReference>
<organism evidence="2 3">
    <name type="scientific">Cercophora newfieldiana</name>
    <dbReference type="NCBI Taxonomy" id="92897"/>
    <lineage>
        <taxon>Eukaryota</taxon>
        <taxon>Fungi</taxon>
        <taxon>Dikarya</taxon>
        <taxon>Ascomycota</taxon>
        <taxon>Pezizomycotina</taxon>
        <taxon>Sordariomycetes</taxon>
        <taxon>Sordariomycetidae</taxon>
        <taxon>Sordariales</taxon>
        <taxon>Lasiosphaeriaceae</taxon>
        <taxon>Cercophora</taxon>
    </lineage>
</organism>
<dbReference type="InterPro" id="IPR050266">
    <property type="entry name" value="AB_hydrolase_sf"/>
</dbReference>
<evidence type="ECO:0000313" key="2">
    <source>
        <dbReference type="EMBL" id="KAK0647136.1"/>
    </source>
</evidence>
<dbReference type="PANTHER" id="PTHR43798">
    <property type="entry name" value="MONOACYLGLYCEROL LIPASE"/>
    <property type="match status" value="1"/>
</dbReference>
<reference evidence="2" key="1">
    <citation type="submission" date="2023-06" db="EMBL/GenBank/DDBJ databases">
        <title>Genome-scale phylogeny and comparative genomics of the fungal order Sordariales.</title>
        <authorList>
            <consortium name="Lawrence Berkeley National Laboratory"/>
            <person name="Hensen N."/>
            <person name="Bonometti L."/>
            <person name="Westerberg I."/>
            <person name="Brannstrom I.O."/>
            <person name="Guillou S."/>
            <person name="Cros-Aarteil S."/>
            <person name="Calhoun S."/>
            <person name="Haridas S."/>
            <person name="Kuo A."/>
            <person name="Mondo S."/>
            <person name="Pangilinan J."/>
            <person name="Riley R."/>
            <person name="Labutti K."/>
            <person name="Andreopoulos B."/>
            <person name="Lipzen A."/>
            <person name="Chen C."/>
            <person name="Yanf M."/>
            <person name="Daum C."/>
            <person name="Ng V."/>
            <person name="Clum A."/>
            <person name="Steindorff A."/>
            <person name="Ohm R."/>
            <person name="Martin F."/>
            <person name="Silar P."/>
            <person name="Natvig D."/>
            <person name="Lalanne C."/>
            <person name="Gautier V."/>
            <person name="Ament-Velasquez S.L."/>
            <person name="Kruys A."/>
            <person name="Hutchinson M.I."/>
            <person name="Powell A.J."/>
            <person name="Barry K."/>
            <person name="Miller A.N."/>
            <person name="Grigoriev I.V."/>
            <person name="Debuchy R."/>
            <person name="Gladieux P."/>
            <person name="Thoren M.H."/>
            <person name="Johannesson H."/>
        </authorList>
    </citation>
    <scope>NUCLEOTIDE SEQUENCE</scope>
    <source>
        <strain evidence="2">SMH2532-1</strain>
    </source>
</reference>
<evidence type="ECO:0000259" key="1">
    <source>
        <dbReference type="Pfam" id="PF00561"/>
    </source>
</evidence>
<name>A0AA40CQ30_9PEZI</name>
<dbReference type="GO" id="GO:0016020">
    <property type="term" value="C:membrane"/>
    <property type="evidence" value="ECO:0007669"/>
    <property type="project" value="TreeGrafter"/>
</dbReference>
<protein>
    <submittedName>
        <fullName evidence="2">Alpha/Beta hydrolase protein</fullName>
    </submittedName>
</protein>
<proteinExistence type="predicted"/>
<keyword evidence="3" id="KW-1185">Reference proteome</keyword>
<dbReference type="GO" id="GO:0047372">
    <property type="term" value="F:monoacylglycerol lipase activity"/>
    <property type="evidence" value="ECO:0007669"/>
    <property type="project" value="TreeGrafter"/>
</dbReference>
<dbReference type="SUPFAM" id="SSF53474">
    <property type="entry name" value="alpha/beta-Hydrolases"/>
    <property type="match status" value="1"/>
</dbReference>
<gene>
    <name evidence="2" type="ORF">B0T16DRAFT_458997</name>
</gene>
<dbReference type="EMBL" id="JAULSV010000004">
    <property type="protein sequence ID" value="KAK0647136.1"/>
    <property type="molecule type" value="Genomic_DNA"/>
</dbReference>
<dbReference type="PANTHER" id="PTHR43798:SF5">
    <property type="entry name" value="MONOACYLGLYCEROL LIPASE ABHD6"/>
    <property type="match status" value="1"/>
</dbReference>
<dbReference type="InterPro" id="IPR029058">
    <property type="entry name" value="AB_hydrolase_fold"/>
</dbReference>
<dbReference type="AlphaFoldDB" id="A0AA40CQ30"/>
<evidence type="ECO:0000313" key="3">
    <source>
        <dbReference type="Proteomes" id="UP001174936"/>
    </source>
</evidence>
<keyword evidence="2" id="KW-0378">Hydrolase</keyword>
<dbReference type="Proteomes" id="UP001174936">
    <property type="component" value="Unassembled WGS sequence"/>
</dbReference>
<accession>A0AA40CQ30</accession>
<comment type="caution">
    <text evidence="2">The sequence shown here is derived from an EMBL/GenBank/DDBJ whole genome shotgun (WGS) entry which is preliminary data.</text>
</comment>
<dbReference type="GO" id="GO:0046464">
    <property type="term" value="P:acylglycerol catabolic process"/>
    <property type="evidence" value="ECO:0007669"/>
    <property type="project" value="TreeGrafter"/>
</dbReference>
<sequence>MSTQEVAPTLLLEAGGTNFAYRIIGSPMPALAPLLLLNHFRSTINLWDPLLVDALVQNGIQVFTYDYAGTGHSSGDVKLSIRGFASDLAAFLHALLPTLPNAIAFVNILGFSIGGYVAQQLALDAPDLVGKMILAGTGPSSSLSTIGHVRPMVEVQSAIMTDPPVGAPTINAFFPPFFPSPNNTDNTIGNA</sequence>
<feature type="domain" description="AB hydrolase-1" evidence="1">
    <location>
        <begin position="38"/>
        <end position="143"/>
    </location>
</feature>
<dbReference type="InterPro" id="IPR000073">
    <property type="entry name" value="AB_hydrolase_1"/>
</dbReference>
<dbReference type="PRINTS" id="PR00111">
    <property type="entry name" value="ABHYDROLASE"/>
</dbReference>
<dbReference type="Gene3D" id="3.40.50.1820">
    <property type="entry name" value="alpha/beta hydrolase"/>
    <property type="match status" value="1"/>
</dbReference>